<organism evidence="1 2">
    <name type="scientific">Methanochimaera problematica</name>
    <dbReference type="NCBI Taxonomy" id="2609417"/>
    <lineage>
        <taxon>Archaea</taxon>
        <taxon>Methanobacteriati</taxon>
        <taxon>Methanobacteriota</taxon>
        <taxon>Stenosarchaea group</taxon>
        <taxon>Methanomicrobia</taxon>
        <taxon>Methanomicrobiales</taxon>
        <taxon>Methanomicrobiaceae</taxon>
        <taxon>Methanochimaera</taxon>
    </lineage>
</organism>
<dbReference type="InterPro" id="IPR011322">
    <property type="entry name" value="N-reg_PII-like_a/b"/>
</dbReference>
<dbReference type="PROSITE" id="PS51343">
    <property type="entry name" value="PII_GLNB_DOM"/>
    <property type="match status" value="1"/>
</dbReference>
<dbReference type="Pfam" id="PF00543">
    <property type="entry name" value="P-II"/>
    <property type="match status" value="1"/>
</dbReference>
<evidence type="ECO:0000313" key="2">
    <source>
        <dbReference type="Proteomes" id="UP001301797"/>
    </source>
</evidence>
<dbReference type="RefSeq" id="WP_317137809.1">
    <property type="nucleotide sequence ID" value="NZ_CP043875.1"/>
</dbReference>
<proteinExistence type="predicted"/>
<accession>A0AA97FDU9</accession>
<dbReference type="GO" id="GO:0005829">
    <property type="term" value="C:cytosol"/>
    <property type="evidence" value="ECO:0007669"/>
    <property type="project" value="TreeGrafter"/>
</dbReference>
<dbReference type="SMART" id="SM00938">
    <property type="entry name" value="P-II"/>
    <property type="match status" value="1"/>
</dbReference>
<dbReference type="GO" id="GO:0030234">
    <property type="term" value="F:enzyme regulator activity"/>
    <property type="evidence" value="ECO:0007669"/>
    <property type="project" value="InterPro"/>
</dbReference>
<dbReference type="AlphaFoldDB" id="A0AA97FDU9"/>
<reference evidence="1 2" key="1">
    <citation type="submission" date="2019-09" db="EMBL/GenBank/DDBJ databases">
        <title>The complete genome of Methanoplanus sp. FWC-SCC4.</title>
        <authorList>
            <person name="Chen S.-C."/>
            <person name="Zhou Y.-Z."/>
            <person name="Lai M.-C."/>
        </authorList>
    </citation>
    <scope>NUCLEOTIDE SEQUENCE [LARGE SCALE GENOMIC DNA]</scope>
    <source>
        <strain evidence="1 2">FWC-SCC4</strain>
    </source>
</reference>
<sequence length="104" mass="11511">MKKIEAIIRPEKLERVSDALIEGGHHAMTVTEVRGRGAQKGIALQFRGKEIIVDLIPKVKIEMVVEDKDVEAIISIIKNKAHTGKNGDGKIFTYNVDSCTSVRN</sequence>
<dbReference type="GO" id="GO:0006808">
    <property type="term" value="P:regulation of nitrogen utilization"/>
    <property type="evidence" value="ECO:0007669"/>
    <property type="project" value="InterPro"/>
</dbReference>
<dbReference type="PANTHER" id="PTHR30115">
    <property type="entry name" value="NITROGEN REGULATORY PROTEIN P-II"/>
    <property type="match status" value="1"/>
</dbReference>
<dbReference type="EMBL" id="CP043875">
    <property type="protein sequence ID" value="WOF16223.1"/>
    <property type="molecule type" value="Genomic_DNA"/>
</dbReference>
<dbReference type="Proteomes" id="UP001301797">
    <property type="component" value="Chromosome"/>
</dbReference>
<name>A0AA97FDU9_9EURY</name>
<dbReference type="GeneID" id="85229639"/>
<dbReference type="PANTHER" id="PTHR30115:SF11">
    <property type="entry name" value="NITROGEN REGULATORY PROTEIN P-II HOMOLOG"/>
    <property type="match status" value="1"/>
</dbReference>
<gene>
    <name evidence="1" type="ORF">F1737_05625</name>
</gene>
<dbReference type="KEGG" id="mefw:F1737_05625"/>
<keyword evidence="2" id="KW-1185">Reference proteome</keyword>
<protein>
    <submittedName>
        <fullName evidence="1">P-II family nitrogen regulator</fullName>
    </submittedName>
</protein>
<evidence type="ECO:0000313" key="1">
    <source>
        <dbReference type="EMBL" id="WOF16223.1"/>
    </source>
</evidence>
<dbReference type="InterPro" id="IPR015867">
    <property type="entry name" value="N-reg_PII/ATP_PRibTrfase_C"/>
</dbReference>
<dbReference type="SUPFAM" id="SSF54913">
    <property type="entry name" value="GlnB-like"/>
    <property type="match status" value="1"/>
</dbReference>
<dbReference type="PRINTS" id="PR00340">
    <property type="entry name" value="PIIGLNB"/>
</dbReference>
<dbReference type="GO" id="GO:0005524">
    <property type="term" value="F:ATP binding"/>
    <property type="evidence" value="ECO:0007669"/>
    <property type="project" value="TreeGrafter"/>
</dbReference>
<dbReference type="Gene3D" id="3.30.70.120">
    <property type="match status" value="1"/>
</dbReference>
<dbReference type="InterPro" id="IPR002187">
    <property type="entry name" value="N-reg_PII"/>
</dbReference>